<dbReference type="AlphaFoldDB" id="A0A7M7GFC2"/>
<feature type="chain" id="PRO_5029705835" description="LRAT domain-containing protein" evidence="1">
    <location>
        <begin position="20"/>
        <end position="164"/>
    </location>
</feature>
<dbReference type="EnsemblMetazoa" id="XM_003723293">
    <property type="protein sequence ID" value="XP_003723341"/>
    <property type="gene ID" value="LOC100891356"/>
</dbReference>
<proteinExistence type="predicted"/>
<dbReference type="InterPro" id="IPR042266">
    <property type="entry name" value="PPPDE_sf"/>
</dbReference>
<accession>A0A7M7GFC2</accession>
<dbReference type="OrthoDB" id="10189457at2759"/>
<dbReference type="OMA" id="FWHDIRD"/>
<keyword evidence="3" id="KW-1185">Reference proteome</keyword>
<dbReference type="Gene3D" id="3.90.1720.30">
    <property type="entry name" value="PPPDE domains"/>
    <property type="match status" value="1"/>
</dbReference>
<reference evidence="2" key="2">
    <citation type="submission" date="2021-01" db="UniProtKB">
        <authorList>
            <consortium name="EnsemblMetazoa"/>
        </authorList>
    </citation>
    <scope>IDENTIFICATION</scope>
</reference>
<protein>
    <recommendedName>
        <fullName evidence="4">LRAT domain-containing protein</fullName>
    </recommendedName>
</protein>
<dbReference type="RefSeq" id="XP_003723341.1">
    <property type="nucleotide sequence ID" value="XM_003723293.3"/>
</dbReference>
<organism evidence="2 3">
    <name type="scientific">Strongylocentrotus purpuratus</name>
    <name type="common">Purple sea urchin</name>
    <dbReference type="NCBI Taxonomy" id="7668"/>
    <lineage>
        <taxon>Eukaryota</taxon>
        <taxon>Metazoa</taxon>
        <taxon>Echinodermata</taxon>
        <taxon>Eleutherozoa</taxon>
        <taxon>Echinozoa</taxon>
        <taxon>Echinoidea</taxon>
        <taxon>Euechinoidea</taxon>
        <taxon>Echinacea</taxon>
        <taxon>Camarodonta</taxon>
        <taxon>Echinidea</taxon>
        <taxon>Strongylocentrotidae</taxon>
        <taxon>Strongylocentrotus</taxon>
    </lineage>
</organism>
<feature type="signal peptide" evidence="1">
    <location>
        <begin position="1"/>
        <end position="19"/>
    </location>
</feature>
<evidence type="ECO:0000313" key="3">
    <source>
        <dbReference type="Proteomes" id="UP000007110"/>
    </source>
</evidence>
<sequence length="164" mass="18807">MKLTICFIISVILFTPSLGIFEFWHDIRDHGGHGSPVYHLSIDLLYLECNVPPAYRGLKFKKGKRDVRVGKRVLNHSMVYFRGKTYEFGANSLVLHEGGVGRTNPTSCPTVRKTTAGRSLCTEYQATELAVRYHQDHNFNLFSKNCHMFAEWLINRLLNNKCTI</sequence>
<evidence type="ECO:0000256" key="1">
    <source>
        <dbReference type="SAM" id="SignalP"/>
    </source>
</evidence>
<name>A0A7M7GFC2_STRPU</name>
<dbReference type="KEGG" id="spu:100891356"/>
<reference evidence="3" key="1">
    <citation type="submission" date="2015-02" db="EMBL/GenBank/DDBJ databases">
        <title>Genome sequencing for Strongylocentrotus purpuratus.</title>
        <authorList>
            <person name="Murali S."/>
            <person name="Liu Y."/>
            <person name="Vee V."/>
            <person name="English A."/>
            <person name="Wang M."/>
            <person name="Skinner E."/>
            <person name="Han Y."/>
            <person name="Muzny D.M."/>
            <person name="Worley K.C."/>
            <person name="Gibbs R.A."/>
        </authorList>
    </citation>
    <scope>NUCLEOTIDE SEQUENCE</scope>
</reference>
<dbReference type="InParanoid" id="A0A7M7GFC2"/>
<evidence type="ECO:0000313" key="2">
    <source>
        <dbReference type="EnsemblMetazoa" id="XP_003723341"/>
    </source>
</evidence>
<evidence type="ECO:0008006" key="4">
    <source>
        <dbReference type="Google" id="ProtNLM"/>
    </source>
</evidence>
<dbReference type="Proteomes" id="UP000007110">
    <property type="component" value="Unassembled WGS sequence"/>
</dbReference>
<dbReference type="GeneID" id="100891356"/>
<keyword evidence="1" id="KW-0732">Signal</keyword>